<protein>
    <recommendedName>
        <fullName evidence="3">F-box domain-containing protein</fullName>
    </recommendedName>
</protein>
<dbReference type="AlphaFoldDB" id="A0A9N9LCH3"/>
<name>A0A9N9LCH3_9HELO</name>
<keyword evidence="2" id="KW-1185">Reference proteome</keyword>
<accession>A0A9N9LCH3</accession>
<organism evidence="1 2">
    <name type="scientific">Hymenoscyphus fraxineus</name>
    <dbReference type="NCBI Taxonomy" id="746836"/>
    <lineage>
        <taxon>Eukaryota</taxon>
        <taxon>Fungi</taxon>
        <taxon>Dikarya</taxon>
        <taxon>Ascomycota</taxon>
        <taxon>Pezizomycotina</taxon>
        <taxon>Leotiomycetes</taxon>
        <taxon>Helotiales</taxon>
        <taxon>Helotiaceae</taxon>
        <taxon>Hymenoscyphus</taxon>
    </lineage>
</organism>
<sequence length="255" mass="29928">MALDSGSVSLLTICYDVRAKILEYVLSSPRRIRPRWPPGLQYPYHDIVSVSLACRQLHDEAKPIFYKQNTFYINFPIDYRQFDHRTRDGDILPALIKSTEPQAQEPLIQNCALLALTPFFWESNDFFDHSRVSTSSWMELSINQCLRNQLFVRMGKYKSFELVFKMAHSFKLCESHLKYHLKFLDHLTKKRHVEQNISIFNRKEHMSGEQDCTTKMSAEDRARFAPRARFPYDPNHPARSASEQDAVEFDISFIP</sequence>
<dbReference type="EMBL" id="CAJVRL010000121">
    <property type="protein sequence ID" value="CAG8961963.1"/>
    <property type="molecule type" value="Genomic_DNA"/>
</dbReference>
<evidence type="ECO:0000313" key="1">
    <source>
        <dbReference type="EMBL" id="CAG8961963.1"/>
    </source>
</evidence>
<proteinExistence type="predicted"/>
<gene>
    <name evidence="1" type="ORF">HYFRA_00013743</name>
</gene>
<evidence type="ECO:0008006" key="3">
    <source>
        <dbReference type="Google" id="ProtNLM"/>
    </source>
</evidence>
<evidence type="ECO:0000313" key="2">
    <source>
        <dbReference type="Proteomes" id="UP000696280"/>
    </source>
</evidence>
<dbReference type="OrthoDB" id="10339457at2759"/>
<comment type="caution">
    <text evidence="1">The sequence shown here is derived from an EMBL/GenBank/DDBJ whole genome shotgun (WGS) entry which is preliminary data.</text>
</comment>
<dbReference type="Proteomes" id="UP000696280">
    <property type="component" value="Unassembled WGS sequence"/>
</dbReference>
<reference evidence="1" key="1">
    <citation type="submission" date="2021-07" db="EMBL/GenBank/DDBJ databases">
        <authorList>
            <person name="Durling M."/>
        </authorList>
    </citation>
    <scope>NUCLEOTIDE SEQUENCE</scope>
</reference>